<dbReference type="GO" id="GO:0046872">
    <property type="term" value="F:metal ion binding"/>
    <property type="evidence" value="ECO:0007669"/>
    <property type="project" value="UniProtKB-KW"/>
</dbReference>
<sequence length="946" mass="107746">MLNLRFQRAFALLLTLTLLFGCESLQKDASNGSVRTLPALQKSPNDDREYRAIELPNRLQVVLVSDPTIEVAAVSMAVGVGSFQDPDSQLGLAHYLEHMLFLGTEKYPEPNSFQKFVDENAGVWNAYTASDHTNYFFRLNAEKLDESLDYFSDYFKSPTFDPQYSDKERNAVNSEWSMGRSQDNRILYFLSGQTANPQHPVSRLSVGNLETLSDKPGSVLQDELLSFYDRYYSANIMKLTMVGKQSLDELQAMAVNHFSSIPNKNVKRPQVKIPALTAAEEGKIIHYKSQMDIKRLMVEFPIPDNSHEWRVKPNTYINNLITSEEPGTLGEQLRFAGLVNTVYGFVAEDYYGADGMIRVIADLTDDGLKNRDQIIAAILGYLELIKEDGIKERYYQEFKAILEKDFANMAKPDPMSQAVGLSGLQLELPVKHLLDADYIYEKFDRRAIEKVLRQIEPERARIWYISQGEETDTDIPFHKGAYSIRDITPAELNRWALLGSTMQFELPPENPLFSSGHNPVVDSKHIKPFQVVSQPGAEAWLTHAQHYKEDKGLIELSLNVNFAAENARASVLSSLLGQVYQLQNLSLTDRAERAGISIGLSFAASGSPVISTQGYAEKQPQLMNELVDHLADMKISERDFGQVVERYRQSLINIKKTPPYQQLFTHYERLIRENGFSLDQLEAALKDVKHQDLVDWHQRYFENNLVRVYAFGNFTDAQVQEITTYAADKFKSRNQPEQRYLLPYITPTSTTRLSIEETTEQTDSAILTGFIGTQPSLKQQAALRLLNSVLSNEFFTQLRTNEQLGYVVNSSASSFRDYPVFLFYVQSTNTDLPGVNERINQFRTEFKTRLDAITPESLEQIRRSEISLLLQKPTDFYSEAREHMADYQLARFTFDRKERFVAALESVTMADLQAVYREWILGEGAARLDVQIKGSHFAEKPFATVK</sequence>
<comment type="cofactor">
    <cofactor evidence="1">
        <name>Zn(2+)</name>
        <dbReference type="ChEBI" id="CHEBI:29105"/>
    </cofactor>
</comment>
<dbReference type="InterPro" id="IPR054734">
    <property type="entry name" value="PqqF-like_C_4"/>
</dbReference>
<accession>A0A928V3G0</accession>
<keyword evidence="6" id="KW-0645">Protease</keyword>
<dbReference type="InterPro" id="IPR032632">
    <property type="entry name" value="Peptidase_M16_M"/>
</dbReference>
<evidence type="ECO:0000256" key="6">
    <source>
        <dbReference type="ARBA" id="ARBA00022670"/>
    </source>
</evidence>
<evidence type="ECO:0000259" key="17">
    <source>
        <dbReference type="Pfam" id="PF16187"/>
    </source>
</evidence>
<reference evidence="19" key="1">
    <citation type="submission" date="2018-07" db="EMBL/GenBank/DDBJ databases">
        <title>Genome assembly of strain Ka43.</title>
        <authorList>
            <person name="Kukolya J."/>
            <person name="Nagy I."/>
            <person name="Horvath B."/>
            <person name="Toth A."/>
        </authorList>
    </citation>
    <scope>NUCLEOTIDE SEQUENCE</scope>
    <source>
        <strain evidence="19">KB43</strain>
    </source>
</reference>
<feature type="domain" description="Peptidase M16 N-terminal" evidence="15">
    <location>
        <begin position="61"/>
        <end position="181"/>
    </location>
</feature>
<evidence type="ECO:0000256" key="14">
    <source>
        <dbReference type="RuleBase" id="RU004447"/>
    </source>
</evidence>
<evidence type="ECO:0000256" key="11">
    <source>
        <dbReference type="ARBA" id="ARBA00029597"/>
    </source>
</evidence>
<evidence type="ECO:0000256" key="5">
    <source>
        <dbReference type="ARBA" id="ARBA00017565"/>
    </source>
</evidence>
<dbReference type="InterPro" id="IPR001431">
    <property type="entry name" value="Pept_M16_Zn_BS"/>
</dbReference>
<dbReference type="Pfam" id="PF00675">
    <property type="entry name" value="Peptidase_M16"/>
    <property type="match status" value="1"/>
</dbReference>
<evidence type="ECO:0000256" key="1">
    <source>
        <dbReference type="ARBA" id="ARBA00001947"/>
    </source>
</evidence>
<keyword evidence="8" id="KW-0378">Hydrolase</keyword>
<dbReference type="RefSeq" id="WP_193906643.1">
    <property type="nucleotide sequence ID" value="NZ_PRDL01000001.1"/>
</dbReference>
<keyword evidence="10" id="KW-0482">Metalloprotease</keyword>
<dbReference type="EMBL" id="PRDL01000001">
    <property type="protein sequence ID" value="MBE8715929.1"/>
    <property type="molecule type" value="Genomic_DNA"/>
</dbReference>
<dbReference type="GO" id="GO:0006508">
    <property type="term" value="P:proteolysis"/>
    <property type="evidence" value="ECO:0007669"/>
    <property type="project" value="UniProtKB-KW"/>
</dbReference>
<evidence type="ECO:0000259" key="15">
    <source>
        <dbReference type="Pfam" id="PF00675"/>
    </source>
</evidence>
<protein>
    <recommendedName>
        <fullName evidence="5">Protease 3</fullName>
        <ecNumber evidence="4">3.4.24.55</ecNumber>
    </recommendedName>
    <alternativeName>
        <fullName evidence="13">Pitrilysin</fullName>
    </alternativeName>
    <alternativeName>
        <fullName evidence="12">Protease III</fullName>
    </alternativeName>
    <alternativeName>
        <fullName evidence="11">Protease pi</fullName>
    </alternativeName>
</protein>
<proteinExistence type="inferred from homology"/>
<evidence type="ECO:0000256" key="12">
    <source>
        <dbReference type="ARBA" id="ARBA00031184"/>
    </source>
</evidence>
<dbReference type="Pfam" id="PF16187">
    <property type="entry name" value="Peptidase_M16_M"/>
    <property type="match status" value="1"/>
</dbReference>
<feature type="domain" description="Coenzyme PQQ synthesis protein F-like C-terminal lobe" evidence="18">
    <location>
        <begin position="785"/>
        <end position="882"/>
    </location>
</feature>
<dbReference type="InterPro" id="IPR011765">
    <property type="entry name" value="Pept_M16_N"/>
</dbReference>
<name>A0A928V3G0_9GAMM</name>
<evidence type="ECO:0000256" key="7">
    <source>
        <dbReference type="ARBA" id="ARBA00022723"/>
    </source>
</evidence>
<dbReference type="Pfam" id="PF05193">
    <property type="entry name" value="Peptidase_M16_C"/>
    <property type="match status" value="1"/>
</dbReference>
<dbReference type="SUPFAM" id="SSF63411">
    <property type="entry name" value="LuxS/MPP-like metallohydrolase"/>
    <property type="match status" value="4"/>
</dbReference>
<dbReference type="Pfam" id="PF22456">
    <property type="entry name" value="PqqF-like_C_4"/>
    <property type="match status" value="1"/>
</dbReference>
<evidence type="ECO:0000256" key="13">
    <source>
        <dbReference type="ARBA" id="ARBA00033450"/>
    </source>
</evidence>
<feature type="domain" description="Peptidase M16 middle/third" evidence="17">
    <location>
        <begin position="406"/>
        <end position="682"/>
    </location>
</feature>
<evidence type="ECO:0000313" key="19">
    <source>
        <dbReference type="EMBL" id="MBE8715929.1"/>
    </source>
</evidence>
<evidence type="ECO:0000256" key="3">
    <source>
        <dbReference type="ARBA" id="ARBA00007261"/>
    </source>
</evidence>
<dbReference type="GO" id="GO:0004222">
    <property type="term" value="F:metalloendopeptidase activity"/>
    <property type="evidence" value="ECO:0007669"/>
    <property type="project" value="UniProtKB-EC"/>
</dbReference>
<dbReference type="InterPro" id="IPR050626">
    <property type="entry name" value="Peptidase_M16"/>
</dbReference>
<evidence type="ECO:0000259" key="18">
    <source>
        <dbReference type="Pfam" id="PF22456"/>
    </source>
</evidence>
<evidence type="ECO:0000256" key="9">
    <source>
        <dbReference type="ARBA" id="ARBA00022833"/>
    </source>
</evidence>
<comment type="caution">
    <text evidence="19">The sequence shown here is derived from an EMBL/GenBank/DDBJ whole genome shotgun (WGS) entry which is preliminary data.</text>
</comment>
<dbReference type="PANTHER" id="PTHR43690">
    <property type="entry name" value="NARDILYSIN"/>
    <property type="match status" value="1"/>
</dbReference>
<dbReference type="AlphaFoldDB" id="A0A928V3G0"/>
<dbReference type="Proteomes" id="UP000652567">
    <property type="component" value="Unassembled WGS sequence"/>
</dbReference>
<dbReference type="PROSITE" id="PS51257">
    <property type="entry name" value="PROKAR_LIPOPROTEIN"/>
    <property type="match status" value="1"/>
</dbReference>
<keyword evidence="7" id="KW-0479">Metal-binding</keyword>
<evidence type="ECO:0000313" key="20">
    <source>
        <dbReference type="Proteomes" id="UP000652567"/>
    </source>
</evidence>
<keyword evidence="9" id="KW-0862">Zinc</keyword>
<comment type="function">
    <text evidence="2">Endopeptidase that degrades small peptides of less than 7 kDa, such as glucagon and insulin.</text>
</comment>
<dbReference type="Gene3D" id="3.30.830.10">
    <property type="entry name" value="Metalloenzyme, LuxS/M16 peptidase-like"/>
    <property type="match status" value="4"/>
</dbReference>
<comment type="similarity">
    <text evidence="3 14">Belongs to the peptidase M16 family.</text>
</comment>
<dbReference type="PANTHER" id="PTHR43690:SF18">
    <property type="entry name" value="INSULIN-DEGRADING ENZYME-RELATED"/>
    <property type="match status" value="1"/>
</dbReference>
<keyword evidence="20" id="KW-1185">Reference proteome</keyword>
<feature type="domain" description="Peptidase M16 C-terminal" evidence="16">
    <location>
        <begin position="222"/>
        <end position="401"/>
    </location>
</feature>
<dbReference type="InterPro" id="IPR007863">
    <property type="entry name" value="Peptidase_M16_C"/>
</dbReference>
<evidence type="ECO:0000256" key="4">
    <source>
        <dbReference type="ARBA" id="ARBA00012449"/>
    </source>
</evidence>
<dbReference type="FunFam" id="3.30.830.10:FF:000012">
    <property type="entry name" value="Protease 3"/>
    <property type="match status" value="1"/>
</dbReference>
<evidence type="ECO:0000256" key="10">
    <source>
        <dbReference type="ARBA" id="ARBA00023049"/>
    </source>
</evidence>
<dbReference type="GO" id="GO:0005737">
    <property type="term" value="C:cytoplasm"/>
    <property type="evidence" value="ECO:0007669"/>
    <property type="project" value="UniProtKB-ARBA"/>
</dbReference>
<gene>
    <name evidence="19" type="ORF">C4F51_01840</name>
</gene>
<dbReference type="EC" id="3.4.24.55" evidence="4"/>
<dbReference type="PROSITE" id="PS00143">
    <property type="entry name" value="INSULINASE"/>
    <property type="match status" value="1"/>
</dbReference>
<dbReference type="InterPro" id="IPR011249">
    <property type="entry name" value="Metalloenz_LuxS/M16"/>
</dbReference>
<evidence type="ECO:0000259" key="16">
    <source>
        <dbReference type="Pfam" id="PF05193"/>
    </source>
</evidence>
<evidence type="ECO:0000256" key="8">
    <source>
        <dbReference type="ARBA" id="ARBA00022801"/>
    </source>
</evidence>
<organism evidence="19 20">
    <name type="scientific">Cellvibrio polysaccharolyticus</name>
    <dbReference type="NCBI Taxonomy" id="2082724"/>
    <lineage>
        <taxon>Bacteria</taxon>
        <taxon>Pseudomonadati</taxon>
        <taxon>Pseudomonadota</taxon>
        <taxon>Gammaproteobacteria</taxon>
        <taxon>Cellvibrionales</taxon>
        <taxon>Cellvibrionaceae</taxon>
        <taxon>Cellvibrio</taxon>
    </lineage>
</organism>
<evidence type="ECO:0000256" key="2">
    <source>
        <dbReference type="ARBA" id="ARBA00002184"/>
    </source>
</evidence>